<name>A0A1N6WIU6_9BACI</name>
<evidence type="ECO:0000256" key="1">
    <source>
        <dbReference type="SAM" id="MobiDB-lite"/>
    </source>
</evidence>
<accession>A0A1N6WIU6</accession>
<sequence length="544" mass="62668">MIEWKQWSEQTIRDKHGDVFEYRKLYDGEHLDLFPRAKQMLDNQEVYDPLKFDTDYDKKGSVQAPYIIANIAKLIPEIPAMFVSRSIGKIKTSLTATEEQNETTGAADDVIEGPDGDENNDKITNLPQETLDQIAKNSRLKYKHWQNIVQHQIDGALVGVPSFDDRGPLIDFKMRDLYYPHEDEMGVDLAYERTFDEVEGKFLHVYRERVEVEKKQVKTGIKRDYRLETTHMLFELDGNELTQVEEERARELLKVDEVKKIYKGRTTPFIVYWANEPTFMEPEGKSSLKGQFSKQDEVNWTITKGSIVFTKNGEPKTVVSMEVYQALQKAAEARRGKGAPIDHRDMGIVTYDKNGRAMELIQLDISKIGSMQWVKDLMKLMFMETKTSEKAVDFYMESGGTGAQSGKAKWYDLILSIIKSEQLQGEYIDFLKELIENCLWLMNHEDKKVMIEEPQIEIREMIPISREELISQNKDALVAGSQSLETTVRRTNPDASEEWIEEEVARIEEAKQSDDSTSLLLGRQTALNLNDNRNEAGDIVSDEE</sequence>
<feature type="compositionally biased region" description="Acidic residues" evidence="1">
    <location>
        <begin position="109"/>
        <end position="118"/>
    </location>
</feature>
<dbReference type="OrthoDB" id="2514584at2"/>
<feature type="region of interest" description="Disordered" evidence="1">
    <location>
        <begin position="95"/>
        <end position="123"/>
    </location>
</feature>
<evidence type="ECO:0000313" key="2">
    <source>
        <dbReference type="EMBL" id="OXS77947.1"/>
    </source>
</evidence>
<reference evidence="5" key="2">
    <citation type="submission" date="2017-03" db="EMBL/GenBank/DDBJ databases">
        <title>Bacillus sp. V-88(T) DSM27956, whole genome shotgun sequencing project.</title>
        <authorList>
            <person name="Dastager S.G."/>
            <person name="Neurgaonkar P.S."/>
            <person name="Dharne M.S."/>
        </authorList>
    </citation>
    <scope>NUCLEOTIDE SEQUENCE [LARGE SCALE GENOMIC DNA]</scope>
    <source>
        <strain evidence="5">DSM 25145</strain>
    </source>
</reference>
<dbReference type="Proteomes" id="UP000186385">
    <property type="component" value="Unassembled WGS sequence"/>
</dbReference>
<dbReference type="EMBL" id="FTLX01000004">
    <property type="protein sequence ID" value="SIQ89964.1"/>
    <property type="molecule type" value="Genomic_DNA"/>
</dbReference>
<protein>
    <recommendedName>
        <fullName evidence="6">Phage portal protein, SPP1 family</fullName>
    </recommendedName>
</protein>
<keyword evidence="5" id="KW-1185">Reference proteome</keyword>
<dbReference type="RefSeq" id="WP_045850523.1">
    <property type="nucleotide sequence ID" value="NZ_FTLX01000004.1"/>
</dbReference>
<evidence type="ECO:0000313" key="4">
    <source>
        <dbReference type="Proteomes" id="UP000186385"/>
    </source>
</evidence>
<evidence type="ECO:0000313" key="5">
    <source>
        <dbReference type="Proteomes" id="UP000215545"/>
    </source>
</evidence>
<proteinExistence type="predicted"/>
<dbReference type="Proteomes" id="UP000215545">
    <property type="component" value="Unassembled WGS sequence"/>
</dbReference>
<evidence type="ECO:0008006" key="6">
    <source>
        <dbReference type="Google" id="ProtNLM"/>
    </source>
</evidence>
<dbReference type="AlphaFoldDB" id="A0A1N6WIU6"/>
<gene>
    <name evidence="2" type="ORF">B1B05_10095</name>
    <name evidence="3" type="ORF">SAMN05443094_104180</name>
</gene>
<dbReference type="STRING" id="1017273.SAMN05443094_104180"/>
<feature type="compositionally biased region" description="Polar residues" evidence="1">
    <location>
        <begin position="95"/>
        <end position="104"/>
    </location>
</feature>
<reference evidence="3 4" key="1">
    <citation type="submission" date="2017-01" db="EMBL/GenBank/DDBJ databases">
        <authorList>
            <person name="Mah S.A."/>
            <person name="Swanson W.J."/>
            <person name="Moy G.W."/>
            <person name="Vacquier V.D."/>
        </authorList>
    </citation>
    <scope>NUCLEOTIDE SEQUENCE [LARGE SCALE GENOMIC DNA]</scope>
    <source>
        <strain evidence="3 4">NIO-1016</strain>
    </source>
</reference>
<dbReference type="EMBL" id="MWSK01000004">
    <property type="protein sequence ID" value="OXS77947.1"/>
    <property type="molecule type" value="Genomic_DNA"/>
</dbReference>
<reference evidence="2" key="3">
    <citation type="submission" date="2017-03" db="EMBL/GenBank/DDBJ databases">
        <authorList>
            <person name="Dastager S.G."/>
            <person name="Neurgaonkar P.S."/>
            <person name="Dharne M.S."/>
        </authorList>
    </citation>
    <scope>NUCLEOTIDE SEQUENCE</scope>
    <source>
        <strain evidence="2">DSM 25145</strain>
    </source>
</reference>
<evidence type="ECO:0000313" key="3">
    <source>
        <dbReference type="EMBL" id="SIQ89964.1"/>
    </source>
</evidence>
<organism evidence="3 4">
    <name type="scientific">Domibacillus enclensis</name>
    <dbReference type="NCBI Taxonomy" id="1017273"/>
    <lineage>
        <taxon>Bacteria</taxon>
        <taxon>Bacillati</taxon>
        <taxon>Bacillota</taxon>
        <taxon>Bacilli</taxon>
        <taxon>Bacillales</taxon>
        <taxon>Bacillaceae</taxon>
        <taxon>Domibacillus</taxon>
    </lineage>
</organism>